<evidence type="ECO:0000313" key="3">
    <source>
        <dbReference type="Proteomes" id="UP000274429"/>
    </source>
</evidence>
<reference evidence="2 3" key="2">
    <citation type="submission" date="2018-11" db="EMBL/GenBank/DDBJ databases">
        <authorList>
            <consortium name="Pathogen Informatics"/>
        </authorList>
    </citation>
    <scope>NUCLEOTIDE SEQUENCE [LARGE SCALE GENOMIC DNA]</scope>
</reference>
<dbReference type="AlphaFoldDB" id="A0A0R3X955"/>
<name>A0A0R3X955_HYDTA</name>
<evidence type="ECO:0000313" key="4">
    <source>
        <dbReference type="WBParaSite" id="TTAC_0001008001-mRNA-1"/>
    </source>
</evidence>
<sequence length="116" mass="12181">MDHGCHQNGIGDGNRRGSDYAFMSSAGGTEAAVRPSAALVQLQSPSLNSRPFVSSVHPQHIEFSSPLDAVCDEDRRFSALFAPRAVAPCASIESLGSYSSPSASSLGLNRHETFGS</sequence>
<organism evidence="4">
    <name type="scientific">Hydatigena taeniaeformis</name>
    <name type="common">Feline tapeworm</name>
    <name type="synonym">Taenia taeniaeformis</name>
    <dbReference type="NCBI Taxonomy" id="6205"/>
    <lineage>
        <taxon>Eukaryota</taxon>
        <taxon>Metazoa</taxon>
        <taxon>Spiralia</taxon>
        <taxon>Lophotrochozoa</taxon>
        <taxon>Platyhelminthes</taxon>
        <taxon>Cestoda</taxon>
        <taxon>Eucestoda</taxon>
        <taxon>Cyclophyllidea</taxon>
        <taxon>Taeniidae</taxon>
        <taxon>Hydatigera</taxon>
    </lineage>
</organism>
<proteinExistence type="predicted"/>
<dbReference type="EMBL" id="UYWX01021282">
    <property type="protein sequence ID" value="VDM35045.1"/>
    <property type="molecule type" value="Genomic_DNA"/>
</dbReference>
<reference evidence="4" key="1">
    <citation type="submission" date="2017-02" db="UniProtKB">
        <authorList>
            <consortium name="WormBaseParasite"/>
        </authorList>
    </citation>
    <scope>IDENTIFICATION</scope>
</reference>
<feature type="region of interest" description="Disordered" evidence="1">
    <location>
        <begin position="1"/>
        <end position="22"/>
    </location>
</feature>
<feature type="region of interest" description="Disordered" evidence="1">
    <location>
        <begin position="94"/>
        <end position="116"/>
    </location>
</feature>
<accession>A0A0R3X955</accession>
<protein>
    <submittedName>
        <fullName evidence="2 4">Uncharacterized protein</fullName>
    </submittedName>
</protein>
<evidence type="ECO:0000256" key="1">
    <source>
        <dbReference type="SAM" id="MobiDB-lite"/>
    </source>
</evidence>
<feature type="compositionally biased region" description="Low complexity" evidence="1">
    <location>
        <begin position="94"/>
        <end position="108"/>
    </location>
</feature>
<dbReference type="STRING" id="6205.A0A0R3X955"/>
<gene>
    <name evidence="2" type="ORF">TTAC_LOCUS10065</name>
</gene>
<dbReference type="WBParaSite" id="TTAC_0001008001-mRNA-1">
    <property type="protein sequence ID" value="TTAC_0001008001-mRNA-1"/>
    <property type="gene ID" value="TTAC_0001008001"/>
</dbReference>
<dbReference type="Proteomes" id="UP000274429">
    <property type="component" value="Unassembled WGS sequence"/>
</dbReference>
<evidence type="ECO:0000313" key="2">
    <source>
        <dbReference type="EMBL" id="VDM35045.1"/>
    </source>
</evidence>
<keyword evidence="3" id="KW-1185">Reference proteome</keyword>